<keyword evidence="1" id="KW-0175">Coiled coil</keyword>
<sequence length="95" mass="11078">ASPPSVEELRQQKAFVKLLKKQYRELKELRRKHMKKICSLNKKQNTQLTLERSRLRSREGISADSSCRKQELDQSSRFTAEPLGRMGEFENIGSI</sequence>
<feature type="domain" description="Phospholipase C-beta C-terminal" evidence="2">
    <location>
        <begin position="3"/>
        <end position="61"/>
    </location>
</feature>
<dbReference type="SUPFAM" id="SSF69989">
    <property type="entry name" value="C-terminal domain of PLC-beta"/>
    <property type="match status" value="1"/>
</dbReference>
<dbReference type="GO" id="GO:0004435">
    <property type="term" value="F:phosphatidylinositol-4,5-bisphosphate phospholipase C activity"/>
    <property type="evidence" value="ECO:0007669"/>
    <property type="project" value="InterPro"/>
</dbReference>
<feature type="coiled-coil region" evidence="1">
    <location>
        <begin position="6"/>
        <end position="36"/>
    </location>
</feature>
<protein>
    <recommendedName>
        <fullName evidence="2">Phospholipase C-beta C-terminal domain-containing protein</fullName>
    </recommendedName>
</protein>
<dbReference type="Proteomes" id="UP000018936">
    <property type="component" value="Unassembled WGS sequence"/>
</dbReference>
<feature type="non-terminal residue" evidence="3">
    <location>
        <position position="95"/>
    </location>
</feature>
<reference evidence="3 4" key="1">
    <citation type="journal article" date="2013" name="Proc. Natl. Acad. Sci. U.S.A.">
        <title>The king cobra genome reveals dynamic gene evolution and adaptation in the snake venom system.</title>
        <authorList>
            <person name="Vonk F.J."/>
            <person name="Casewell N.R."/>
            <person name="Henkel C.V."/>
            <person name="Heimberg A.M."/>
            <person name="Jansen H.J."/>
            <person name="McCleary R.J."/>
            <person name="Kerkkamp H.M."/>
            <person name="Vos R.A."/>
            <person name="Guerreiro I."/>
            <person name="Calvete J.J."/>
            <person name="Wuster W."/>
            <person name="Woods A.E."/>
            <person name="Logan J.M."/>
            <person name="Harrison R.A."/>
            <person name="Castoe T.A."/>
            <person name="de Koning A.P."/>
            <person name="Pollock D.D."/>
            <person name="Yandell M."/>
            <person name="Calderon D."/>
            <person name="Renjifo C."/>
            <person name="Currier R.B."/>
            <person name="Salgado D."/>
            <person name="Pla D."/>
            <person name="Sanz L."/>
            <person name="Hyder A.S."/>
            <person name="Ribeiro J.M."/>
            <person name="Arntzen J.W."/>
            <person name="van den Thillart G.E."/>
            <person name="Boetzer M."/>
            <person name="Pirovano W."/>
            <person name="Dirks R.P."/>
            <person name="Spaink H.P."/>
            <person name="Duboule D."/>
            <person name="McGlinn E."/>
            <person name="Kini R.M."/>
            <person name="Richardson M.K."/>
        </authorList>
    </citation>
    <scope>NUCLEOTIDE SEQUENCE</scope>
    <source>
        <tissue evidence="3">Blood</tissue>
    </source>
</reference>
<dbReference type="GO" id="GO:0005509">
    <property type="term" value="F:calcium ion binding"/>
    <property type="evidence" value="ECO:0007669"/>
    <property type="project" value="InterPro"/>
</dbReference>
<evidence type="ECO:0000259" key="2">
    <source>
        <dbReference type="Pfam" id="PF08703"/>
    </source>
</evidence>
<keyword evidence="4" id="KW-1185">Reference proteome</keyword>
<dbReference type="Pfam" id="PF08703">
    <property type="entry name" value="PLC-beta_C"/>
    <property type="match status" value="1"/>
</dbReference>
<proteinExistence type="predicted"/>
<dbReference type="AlphaFoldDB" id="V8N4V5"/>
<feature type="non-terminal residue" evidence="3">
    <location>
        <position position="1"/>
    </location>
</feature>
<accession>V8N4V5</accession>
<evidence type="ECO:0000256" key="1">
    <source>
        <dbReference type="SAM" id="Coils"/>
    </source>
</evidence>
<name>V8N4V5_OPHHA</name>
<evidence type="ECO:0000313" key="4">
    <source>
        <dbReference type="Proteomes" id="UP000018936"/>
    </source>
</evidence>
<dbReference type="OrthoDB" id="9035231at2759"/>
<dbReference type="InterPro" id="IPR014815">
    <property type="entry name" value="PLC-beta_C"/>
</dbReference>
<comment type="caution">
    <text evidence="3">The sequence shown here is derived from an EMBL/GenBank/DDBJ whole genome shotgun (WGS) entry which is preliminary data.</text>
</comment>
<dbReference type="EMBL" id="AZIM01017780">
    <property type="protein sequence ID" value="ETE56572.1"/>
    <property type="molecule type" value="Genomic_DNA"/>
</dbReference>
<evidence type="ECO:0000313" key="3">
    <source>
        <dbReference type="EMBL" id="ETE56572.1"/>
    </source>
</evidence>
<dbReference type="InterPro" id="IPR042531">
    <property type="entry name" value="PLC-beta_C_sf"/>
</dbReference>
<gene>
    <name evidence="3" type="ORF">L345_17717</name>
</gene>
<dbReference type="Gene3D" id="1.20.1230.10">
    <property type="entry name" value="Phospholipase C beta, distal C-terminal domain"/>
    <property type="match status" value="1"/>
</dbReference>
<organism evidence="3 4">
    <name type="scientific">Ophiophagus hannah</name>
    <name type="common">King cobra</name>
    <name type="synonym">Naja hannah</name>
    <dbReference type="NCBI Taxonomy" id="8665"/>
    <lineage>
        <taxon>Eukaryota</taxon>
        <taxon>Metazoa</taxon>
        <taxon>Chordata</taxon>
        <taxon>Craniata</taxon>
        <taxon>Vertebrata</taxon>
        <taxon>Euteleostomi</taxon>
        <taxon>Lepidosauria</taxon>
        <taxon>Squamata</taxon>
        <taxon>Bifurcata</taxon>
        <taxon>Unidentata</taxon>
        <taxon>Episquamata</taxon>
        <taxon>Toxicofera</taxon>
        <taxon>Serpentes</taxon>
        <taxon>Colubroidea</taxon>
        <taxon>Elapidae</taxon>
        <taxon>Elapinae</taxon>
        <taxon>Ophiophagus</taxon>
    </lineage>
</organism>
<dbReference type="GO" id="GO:0016042">
    <property type="term" value="P:lipid catabolic process"/>
    <property type="evidence" value="ECO:0007669"/>
    <property type="project" value="InterPro"/>
</dbReference>